<organism evidence="2 3">
    <name type="scientific">Melanomma pulvis-pyrius CBS 109.77</name>
    <dbReference type="NCBI Taxonomy" id="1314802"/>
    <lineage>
        <taxon>Eukaryota</taxon>
        <taxon>Fungi</taxon>
        <taxon>Dikarya</taxon>
        <taxon>Ascomycota</taxon>
        <taxon>Pezizomycotina</taxon>
        <taxon>Dothideomycetes</taxon>
        <taxon>Pleosporomycetidae</taxon>
        <taxon>Pleosporales</taxon>
        <taxon>Melanommataceae</taxon>
        <taxon>Melanomma</taxon>
    </lineage>
</organism>
<evidence type="ECO:0000256" key="1">
    <source>
        <dbReference type="SAM" id="Coils"/>
    </source>
</evidence>
<reference evidence="2" key="1">
    <citation type="journal article" date="2020" name="Stud. Mycol.">
        <title>101 Dothideomycetes genomes: a test case for predicting lifestyles and emergence of pathogens.</title>
        <authorList>
            <person name="Haridas S."/>
            <person name="Albert R."/>
            <person name="Binder M."/>
            <person name="Bloem J."/>
            <person name="Labutti K."/>
            <person name="Salamov A."/>
            <person name="Andreopoulos B."/>
            <person name="Baker S."/>
            <person name="Barry K."/>
            <person name="Bills G."/>
            <person name="Bluhm B."/>
            <person name="Cannon C."/>
            <person name="Castanera R."/>
            <person name="Culley D."/>
            <person name="Daum C."/>
            <person name="Ezra D."/>
            <person name="Gonzalez J."/>
            <person name="Henrissat B."/>
            <person name="Kuo A."/>
            <person name="Liang C."/>
            <person name="Lipzen A."/>
            <person name="Lutzoni F."/>
            <person name="Magnuson J."/>
            <person name="Mondo S."/>
            <person name="Nolan M."/>
            <person name="Ohm R."/>
            <person name="Pangilinan J."/>
            <person name="Park H.-J."/>
            <person name="Ramirez L."/>
            <person name="Alfaro M."/>
            <person name="Sun H."/>
            <person name="Tritt A."/>
            <person name="Yoshinaga Y."/>
            <person name="Zwiers L.-H."/>
            <person name="Turgeon B."/>
            <person name="Goodwin S."/>
            <person name="Spatafora J."/>
            <person name="Crous P."/>
            <person name="Grigoriev I."/>
        </authorList>
    </citation>
    <scope>NUCLEOTIDE SEQUENCE</scope>
    <source>
        <strain evidence="2">CBS 109.77</strain>
    </source>
</reference>
<protein>
    <submittedName>
        <fullName evidence="2">Uncharacterized protein</fullName>
    </submittedName>
</protein>
<keyword evidence="3" id="KW-1185">Reference proteome</keyword>
<evidence type="ECO:0000313" key="3">
    <source>
        <dbReference type="Proteomes" id="UP000799757"/>
    </source>
</evidence>
<dbReference type="AlphaFoldDB" id="A0A6A6XSY8"/>
<proteinExistence type="predicted"/>
<gene>
    <name evidence="2" type="ORF">K505DRAFT_333086</name>
</gene>
<feature type="coiled-coil region" evidence="1">
    <location>
        <begin position="262"/>
        <end position="289"/>
    </location>
</feature>
<accession>A0A6A6XSY8</accession>
<sequence>MESKSKPHGELMYDTFQALDQKMEKVLSGLDAVDALLSSSNAVEGGEFDAIMMNLVVAIESLEHDIREAGEAVQAIPEEGMSGMLEVAGTPHIEARLEARQDLKILRAFLKKAEETARVTGRIARGKLGEAEGGGEACFLAAATCQQKPKNPTLQIVAPILQSHNRTTMTSQQDNPQALASILVALDAQSANIVTCLLHIEKIYELCEDSENCNALAHRNYTVGMQYIEEDLRKMRKNVEKVTVKGLLAMYEAEGTLEHGDKERVQWKVERLRETLHRFERQIEKVKEWVERDARKRDRST</sequence>
<evidence type="ECO:0000313" key="2">
    <source>
        <dbReference type="EMBL" id="KAF2798854.1"/>
    </source>
</evidence>
<keyword evidence="1" id="KW-0175">Coiled coil</keyword>
<dbReference type="Proteomes" id="UP000799757">
    <property type="component" value="Unassembled WGS sequence"/>
</dbReference>
<dbReference type="EMBL" id="MU001775">
    <property type="protein sequence ID" value="KAF2798854.1"/>
    <property type="molecule type" value="Genomic_DNA"/>
</dbReference>
<name>A0A6A6XSY8_9PLEO</name>